<dbReference type="InterPro" id="IPR004045">
    <property type="entry name" value="Glutathione_S-Trfase_N"/>
</dbReference>
<dbReference type="PROSITE" id="PS50404">
    <property type="entry name" value="GST_NTER"/>
    <property type="match status" value="1"/>
</dbReference>
<dbReference type="SFLD" id="SFLDS00019">
    <property type="entry name" value="Glutathione_Transferase_(cytos"/>
    <property type="match status" value="1"/>
</dbReference>
<keyword evidence="3" id="KW-0808">Transferase</keyword>
<evidence type="ECO:0000313" key="3">
    <source>
        <dbReference type="EMBL" id="TNY32579.1"/>
    </source>
</evidence>
<dbReference type="InterPro" id="IPR040079">
    <property type="entry name" value="Glutathione_S-Trfase"/>
</dbReference>
<keyword evidence="4" id="KW-1185">Reference proteome</keyword>
<sequence>MGFMAHISDIPPSQNTCVEISSLQQDQAIIRGQQASGNALRQHRWELYKKKTKEPVMIFYDADNPTPNVMPVRMFLHERGGLDVETRVVRLAALENRMREYRKTVNARGEVPALRSKDGHVVTESIAICEYLDEVASGGRSLVGETAGERATVRMWTRRVDLEIAQPVVAWWRGSADAEDLYMGFRTLAPEGQRYHRLLADQGMNRLNEEIEGRDYICGDRMMLADIILFSCMFTMSFTGSWINNPNRIHLAAWFARMHSSASARAALESVADST</sequence>
<comment type="caution">
    <text evidence="3">The sequence shown here is derived from an EMBL/GenBank/DDBJ whole genome shotgun (WGS) entry which is preliminary data.</text>
</comment>
<name>A0A5C5GF44_9RHOB</name>
<evidence type="ECO:0000259" key="2">
    <source>
        <dbReference type="PROSITE" id="PS50405"/>
    </source>
</evidence>
<dbReference type="AlphaFoldDB" id="A0A5C5GF44"/>
<dbReference type="GO" id="GO:0016740">
    <property type="term" value="F:transferase activity"/>
    <property type="evidence" value="ECO:0007669"/>
    <property type="project" value="UniProtKB-KW"/>
</dbReference>
<feature type="domain" description="GST N-terminal" evidence="1">
    <location>
        <begin position="56"/>
        <end position="140"/>
    </location>
</feature>
<dbReference type="InterPro" id="IPR036282">
    <property type="entry name" value="Glutathione-S-Trfase_C_sf"/>
</dbReference>
<dbReference type="Gene3D" id="1.20.1050.10">
    <property type="match status" value="1"/>
</dbReference>
<dbReference type="SUPFAM" id="SSF52833">
    <property type="entry name" value="Thioredoxin-like"/>
    <property type="match status" value="1"/>
</dbReference>
<dbReference type="Pfam" id="PF13409">
    <property type="entry name" value="GST_N_2"/>
    <property type="match status" value="1"/>
</dbReference>
<evidence type="ECO:0000259" key="1">
    <source>
        <dbReference type="PROSITE" id="PS50404"/>
    </source>
</evidence>
<protein>
    <submittedName>
        <fullName evidence="3">Glutathione S-transferase family protein</fullName>
    </submittedName>
</protein>
<dbReference type="InterPro" id="IPR036249">
    <property type="entry name" value="Thioredoxin-like_sf"/>
</dbReference>
<dbReference type="PANTHER" id="PTHR44051">
    <property type="entry name" value="GLUTATHIONE S-TRANSFERASE-RELATED"/>
    <property type="match status" value="1"/>
</dbReference>
<dbReference type="InterPro" id="IPR010987">
    <property type="entry name" value="Glutathione-S-Trfase_C-like"/>
</dbReference>
<dbReference type="SUPFAM" id="SSF47616">
    <property type="entry name" value="GST C-terminal domain-like"/>
    <property type="match status" value="1"/>
</dbReference>
<dbReference type="SFLD" id="SFLDG00358">
    <property type="entry name" value="Main_(cytGST)"/>
    <property type="match status" value="1"/>
</dbReference>
<dbReference type="OrthoDB" id="9794721at2"/>
<proteinExistence type="predicted"/>
<reference evidence="3 4" key="1">
    <citation type="submission" date="2019-06" db="EMBL/GenBank/DDBJ databases">
        <title>Genome of new Rhodobacteraceae sp. SM1903.</title>
        <authorList>
            <person name="Ren X."/>
        </authorList>
    </citation>
    <scope>NUCLEOTIDE SEQUENCE [LARGE SCALE GENOMIC DNA]</scope>
    <source>
        <strain evidence="3 4">SM1903</strain>
    </source>
</reference>
<accession>A0A5C5GF44</accession>
<dbReference type="PANTHER" id="PTHR44051:SF8">
    <property type="entry name" value="GLUTATHIONE S-TRANSFERASE GSTA"/>
    <property type="match status" value="1"/>
</dbReference>
<organism evidence="3 4">
    <name type="scientific">Pelagovum pacificum</name>
    <dbReference type="NCBI Taxonomy" id="2588711"/>
    <lineage>
        <taxon>Bacteria</taxon>
        <taxon>Pseudomonadati</taxon>
        <taxon>Pseudomonadota</taxon>
        <taxon>Alphaproteobacteria</taxon>
        <taxon>Rhodobacterales</taxon>
        <taxon>Paracoccaceae</taxon>
        <taxon>Pelagovum</taxon>
    </lineage>
</organism>
<dbReference type="PROSITE" id="PS50405">
    <property type="entry name" value="GST_CTER"/>
    <property type="match status" value="1"/>
</dbReference>
<feature type="domain" description="GST C-terminal" evidence="2">
    <location>
        <begin position="146"/>
        <end position="275"/>
    </location>
</feature>
<evidence type="ECO:0000313" key="4">
    <source>
        <dbReference type="Proteomes" id="UP000314011"/>
    </source>
</evidence>
<dbReference type="EMBL" id="VFFF01000001">
    <property type="protein sequence ID" value="TNY32579.1"/>
    <property type="molecule type" value="Genomic_DNA"/>
</dbReference>
<dbReference type="Gene3D" id="3.40.30.10">
    <property type="entry name" value="Glutaredoxin"/>
    <property type="match status" value="1"/>
</dbReference>
<gene>
    <name evidence="3" type="ORF">FHY64_04655</name>
</gene>
<dbReference type="Proteomes" id="UP000314011">
    <property type="component" value="Unassembled WGS sequence"/>
</dbReference>